<feature type="non-terminal residue" evidence="2">
    <location>
        <position position="1"/>
    </location>
</feature>
<comment type="caution">
    <text evidence="2">The sequence shown here is derived from an EMBL/GenBank/DDBJ whole genome shotgun (WGS) entry which is preliminary data.</text>
</comment>
<dbReference type="EMBL" id="LAZR01001914">
    <property type="protein sequence ID" value="KKN37180.1"/>
    <property type="molecule type" value="Genomic_DNA"/>
</dbReference>
<dbReference type="AlphaFoldDB" id="A0A0F9PZV0"/>
<proteinExistence type="predicted"/>
<gene>
    <name evidence="2" type="ORF">LCGC14_0766260</name>
</gene>
<feature type="region of interest" description="Disordered" evidence="1">
    <location>
        <begin position="40"/>
        <end position="59"/>
    </location>
</feature>
<accession>A0A0F9PZV0</accession>
<evidence type="ECO:0000313" key="2">
    <source>
        <dbReference type="EMBL" id="KKN37180.1"/>
    </source>
</evidence>
<evidence type="ECO:0000256" key="1">
    <source>
        <dbReference type="SAM" id="MobiDB-lite"/>
    </source>
</evidence>
<organism evidence="2">
    <name type="scientific">marine sediment metagenome</name>
    <dbReference type="NCBI Taxonomy" id="412755"/>
    <lineage>
        <taxon>unclassified sequences</taxon>
        <taxon>metagenomes</taxon>
        <taxon>ecological metagenomes</taxon>
    </lineage>
</organism>
<feature type="compositionally biased region" description="Basic and acidic residues" evidence="1">
    <location>
        <begin position="160"/>
        <end position="170"/>
    </location>
</feature>
<feature type="region of interest" description="Disordered" evidence="1">
    <location>
        <begin position="131"/>
        <end position="186"/>
    </location>
</feature>
<name>A0A0F9PZV0_9ZZZZ</name>
<protein>
    <submittedName>
        <fullName evidence="2">Uncharacterized protein</fullName>
    </submittedName>
</protein>
<sequence length="378" mass="43107">EPDFKLKQPDKSESIFDILEESKPLTPTHEFNSIPEVIESLDKPKESEEPDFKLKQPDKSESIFDIFEESKPLTPTPEFNSIPEVIESLDESKELEEPDLISELIEEIEPVPPTPDSDFLTEIPKEFDPDINTLEELGPLPEPPESDFNSDLPANMPKLESPEIVEKSDQKINFPEPSIIPEKPEELKKSSLISEVSLTEIDSNEKKTNIPFMAKIPKITTVSVEEIDTEYMKSSGTDLFNVFSSVGVKKTQKPVKNLELFTTIPTKEKKEDKKKKKDKNATQFVSFSSPTPESSDSDELKPFSIEELPTDKDSLYQELIALEGKRYSIEKNYKEIGKKFNTGSINEPSFKKQNDELKIKLDEITSRINKIRRFISSF</sequence>
<feature type="region of interest" description="Disordered" evidence="1">
    <location>
        <begin position="269"/>
        <end position="306"/>
    </location>
</feature>
<reference evidence="2" key="1">
    <citation type="journal article" date="2015" name="Nature">
        <title>Complex archaea that bridge the gap between prokaryotes and eukaryotes.</title>
        <authorList>
            <person name="Spang A."/>
            <person name="Saw J.H."/>
            <person name="Jorgensen S.L."/>
            <person name="Zaremba-Niedzwiedzka K."/>
            <person name="Martijn J."/>
            <person name="Lind A.E."/>
            <person name="van Eijk R."/>
            <person name="Schleper C."/>
            <person name="Guy L."/>
            <person name="Ettema T.J."/>
        </authorList>
    </citation>
    <scope>NUCLEOTIDE SEQUENCE</scope>
</reference>